<dbReference type="Proteomes" id="UP000603453">
    <property type="component" value="Unassembled WGS sequence"/>
</dbReference>
<comment type="caution">
    <text evidence="1">The sequence shown here is derived from an EMBL/GenBank/DDBJ whole genome shotgun (WGS) entry which is preliminary data.</text>
</comment>
<name>A0A8H7QF90_9FUNG</name>
<gene>
    <name evidence="1" type="ORF">INT47_003856</name>
</gene>
<reference evidence="1" key="1">
    <citation type="submission" date="2020-12" db="EMBL/GenBank/DDBJ databases">
        <title>Metabolic potential, ecology and presence of endohyphal bacteria is reflected in genomic diversity of Mucoromycotina.</title>
        <authorList>
            <person name="Muszewska A."/>
            <person name="Okrasinska A."/>
            <person name="Steczkiewicz K."/>
            <person name="Drgas O."/>
            <person name="Orlowska M."/>
            <person name="Perlinska-Lenart U."/>
            <person name="Aleksandrzak-Piekarczyk T."/>
            <person name="Szatraj K."/>
            <person name="Zielenkiewicz U."/>
            <person name="Pilsyk S."/>
            <person name="Malc E."/>
            <person name="Mieczkowski P."/>
            <person name="Kruszewska J.S."/>
            <person name="Biernat P."/>
            <person name="Pawlowska J."/>
        </authorList>
    </citation>
    <scope>NUCLEOTIDE SEQUENCE</scope>
    <source>
        <strain evidence="1">WA0000017839</strain>
    </source>
</reference>
<sequence>MNKIINNSHTELSPVEYGRLVGSWEWGGSFAEIGRQFGIPKETARDAINWYTKTNSPLPFMRKGAQKKISIEQETHFRPAIRRDPVNNYTDNWKAAVTSDLEVVVFDKILQ</sequence>
<accession>A0A8H7QF90</accession>
<dbReference type="EMBL" id="JAEPRD010000427">
    <property type="protein sequence ID" value="KAG2191352.1"/>
    <property type="molecule type" value="Genomic_DNA"/>
</dbReference>
<evidence type="ECO:0000313" key="1">
    <source>
        <dbReference type="EMBL" id="KAG2191352.1"/>
    </source>
</evidence>
<protein>
    <submittedName>
        <fullName evidence="1">Uncharacterized protein</fullName>
    </submittedName>
</protein>
<dbReference type="AlphaFoldDB" id="A0A8H7QF90"/>
<organism evidence="1 2">
    <name type="scientific">Mucor saturninus</name>
    <dbReference type="NCBI Taxonomy" id="64648"/>
    <lineage>
        <taxon>Eukaryota</taxon>
        <taxon>Fungi</taxon>
        <taxon>Fungi incertae sedis</taxon>
        <taxon>Mucoromycota</taxon>
        <taxon>Mucoromycotina</taxon>
        <taxon>Mucoromycetes</taxon>
        <taxon>Mucorales</taxon>
        <taxon>Mucorineae</taxon>
        <taxon>Mucoraceae</taxon>
        <taxon>Mucor</taxon>
    </lineage>
</organism>
<dbReference type="OrthoDB" id="2350562at2759"/>
<keyword evidence="2" id="KW-1185">Reference proteome</keyword>
<proteinExistence type="predicted"/>
<evidence type="ECO:0000313" key="2">
    <source>
        <dbReference type="Proteomes" id="UP000603453"/>
    </source>
</evidence>